<dbReference type="AlphaFoldDB" id="A0A9N9BQ57"/>
<organism evidence="15 16">
    <name type="scientific">Ambispora gerdemannii</name>
    <dbReference type="NCBI Taxonomy" id="144530"/>
    <lineage>
        <taxon>Eukaryota</taxon>
        <taxon>Fungi</taxon>
        <taxon>Fungi incertae sedis</taxon>
        <taxon>Mucoromycota</taxon>
        <taxon>Glomeromycotina</taxon>
        <taxon>Glomeromycetes</taxon>
        <taxon>Archaeosporales</taxon>
        <taxon>Ambisporaceae</taxon>
        <taxon>Ambispora</taxon>
    </lineage>
</organism>
<keyword evidence="2" id="KW-0813">Transport</keyword>
<dbReference type="OrthoDB" id="415460at2759"/>
<evidence type="ECO:0000256" key="3">
    <source>
        <dbReference type="ARBA" id="ARBA00022538"/>
    </source>
</evidence>
<sequence>MSSNEGNNDINNDFHYNNNNKNNYSATSQNFFADSSTPIQNLPTQKGKSTPKNSYNSNLTENESAFIASEKFQEWDNETRYEEESTEDGDFSDVYDPLEALNQEKDLVRTPLQKRCFEFFERPKSIWAKLFWVVSSLCVLTTITMICIESLPNVSDDLLAKLDPIDITVAIIFTIEYIGRFYASVNKLVFFRQFMNIVDLLSILPFYLELVLPIAGGSALRYLRILRLFRILKVFHFVRNSVVFNITFQVFKRSVSQIAMVLMWVFIIILMSSAIMYYLERGEFHNDDHTWYRTRMDGTIERSPFQSIVHSFWWAIVTITTVGYGDDIPISGWGKLLSGLTALCGIMVIAIPTSIIGSNFITVWDAYRRKKMLKRIHRESAHVDDTLEKQQTKKQRLKILRDQNDALLQVLAEFQDRLNELNPPKYKEQCQKLSEQNKRYKSQILRLEFLLKEYQVNEKSPINGGSKLDSYRHDSSYTDDLTINDFTDERTEFPKDNSENMLKSSNYVIDKDINDENALPNVDTSKKSASKKSTSKKSTFKYFKKFHKKFTHGHRNNETDNTLEINFVREQSDNNNNAEVAQNYGQLTEPSAIHYSISIATEEEIENINKTNKNNDEML</sequence>
<evidence type="ECO:0000256" key="4">
    <source>
        <dbReference type="ARBA" id="ARBA00022692"/>
    </source>
</evidence>
<feature type="compositionally biased region" description="Low complexity" evidence="12">
    <location>
        <begin position="7"/>
        <end position="23"/>
    </location>
</feature>
<reference evidence="15" key="1">
    <citation type="submission" date="2021-06" db="EMBL/GenBank/DDBJ databases">
        <authorList>
            <person name="Kallberg Y."/>
            <person name="Tangrot J."/>
            <person name="Rosling A."/>
        </authorList>
    </citation>
    <scope>NUCLEOTIDE SEQUENCE</scope>
    <source>
        <strain evidence="15">MT106</strain>
    </source>
</reference>
<keyword evidence="3" id="KW-0633">Potassium transport</keyword>
<keyword evidence="16" id="KW-1185">Reference proteome</keyword>
<feature type="transmembrane region" description="Helical" evidence="13">
    <location>
        <begin position="130"/>
        <end position="152"/>
    </location>
</feature>
<dbReference type="Gene3D" id="1.20.120.350">
    <property type="entry name" value="Voltage-gated potassium channels. Chain C"/>
    <property type="match status" value="1"/>
</dbReference>
<evidence type="ECO:0000256" key="13">
    <source>
        <dbReference type="SAM" id="Phobius"/>
    </source>
</evidence>
<feature type="transmembrane region" description="Helical" evidence="13">
    <location>
        <begin position="203"/>
        <end position="223"/>
    </location>
</feature>
<comment type="caution">
    <text evidence="15">The sequence shown here is derived from an EMBL/GenBank/DDBJ whole genome shotgun (WGS) entry which is preliminary data.</text>
</comment>
<dbReference type="Pfam" id="PF00520">
    <property type="entry name" value="Ion_trans"/>
    <property type="match status" value="1"/>
</dbReference>
<dbReference type="PANTHER" id="PTHR11537">
    <property type="entry name" value="VOLTAGE-GATED POTASSIUM CHANNEL"/>
    <property type="match status" value="1"/>
</dbReference>
<feature type="transmembrane region" description="Helical" evidence="13">
    <location>
        <begin position="340"/>
        <end position="367"/>
    </location>
</feature>
<evidence type="ECO:0000256" key="8">
    <source>
        <dbReference type="ARBA" id="ARBA00022989"/>
    </source>
</evidence>
<evidence type="ECO:0000256" key="11">
    <source>
        <dbReference type="ARBA" id="ARBA00023303"/>
    </source>
</evidence>
<evidence type="ECO:0000256" key="9">
    <source>
        <dbReference type="ARBA" id="ARBA00023065"/>
    </source>
</evidence>
<evidence type="ECO:0000256" key="10">
    <source>
        <dbReference type="ARBA" id="ARBA00023136"/>
    </source>
</evidence>
<keyword evidence="9" id="KW-0406">Ion transport</keyword>
<dbReference type="PANTHER" id="PTHR11537:SF254">
    <property type="entry name" value="POTASSIUM VOLTAGE-GATED CHANNEL PROTEIN SHAB"/>
    <property type="match status" value="1"/>
</dbReference>
<evidence type="ECO:0000259" key="14">
    <source>
        <dbReference type="Pfam" id="PF00520"/>
    </source>
</evidence>
<keyword evidence="7" id="KW-0630">Potassium</keyword>
<keyword evidence="6" id="KW-0851">Voltage-gated channel</keyword>
<feature type="transmembrane region" description="Helical" evidence="13">
    <location>
        <begin position="258"/>
        <end position="279"/>
    </location>
</feature>
<dbReference type="InterPro" id="IPR028325">
    <property type="entry name" value="VG_K_chnl"/>
</dbReference>
<keyword evidence="4 13" id="KW-0812">Transmembrane</keyword>
<evidence type="ECO:0000256" key="1">
    <source>
        <dbReference type="ARBA" id="ARBA00004141"/>
    </source>
</evidence>
<dbReference type="PRINTS" id="PR00169">
    <property type="entry name" value="KCHANNEL"/>
</dbReference>
<feature type="domain" description="Ion transport" evidence="14">
    <location>
        <begin position="131"/>
        <end position="360"/>
    </location>
</feature>
<keyword evidence="10 13" id="KW-0472">Membrane</keyword>
<gene>
    <name evidence="15" type="ORF">AGERDE_LOCUS7658</name>
</gene>
<feature type="compositionally biased region" description="Polar residues" evidence="12">
    <location>
        <begin position="24"/>
        <end position="57"/>
    </location>
</feature>
<dbReference type="Gene3D" id="1.10.287.70">
    <property type="match status" value="1"/>
</dbReference>
<evidence type="ECO:0000313" key="15">
    <source>
        <dbReference type="EMBL" id="CAG8571460.1"/>
    </source>
</evidence>
<dbReference type="InterPro" id="IPR027359">
    <property type="entry name" value="Volt_channel_dom_sf"/>
</dbReference>
<evidence type="ECO:0000313" key="16">
    <source>
        <dbReference type="Proteomes" id="UP000789831"/>
    </source>
</evidence>
<dbReference type="GO" id="GO:0005249">
    <property type="term" value="F:voltage-gated potassium channel activity"/>
    <property type="evidence" value="ECO:0007669"/>
    <property type="project" value="InterPro"/>
</dbReference>
<dbReference type="Proteomes" id="UP000789831">
    <property type="component" value="Unassembled WGS sequence"/>
</dbReference>
<keyword evidence="8 13" id="KW-1133">Transmembrane helix</keyword>
<feature type="region of interest" description="Disordered" evidence="12">
    <location>
        <begin position="1"/>
        <end position="57"/>
    </location>
</feature>
<evidence type="ECO:0000256" key="7">
    <source>
        <dbReference type="ARBA" id="ARBA00022958"/>
    </source>
</evidence>
<keyword evidence="11" id="KW-0407">Ion channel</keyword>
<accession>A0A9N9BQ57</accession>
<protein>
    <submittedName>
        <fullName evidence="15">1660_t:CDS:1</fullName>
    </submittedName>
</protein>
<name>A0A9N9BQ57_9GLOM</name>
<proteinExistence type="predicted"/>
<evidence type="ECO:0000256" key="5">
    <source>
        <dbReference type="ARBA" id="ARBA00022826"/>
    </source>
</evidence>
<evidence type="ECO:0000256" key="12">
    <source>
        <dbReference type="SAM" id="MobiDB-lite"/>
    </source>
</evidence>
<dbReference type="InterPro" id="IPR005821">
    <property type="entry name" value="Ion_trans_dom"/>
</dbReference>
<dbReference type="GO" id="GO:0001508">
    <property type="term" value="P:action potential"/>
    <property type="evidence" value="ECO:0007669"/>
    <property type="project" value="TreeGrafter"/>
</dbReference>
<evidence type="ECO:0000256" key="2">
    <source>
        <dbReference type="ARBA" id="ARBA00022448"/>
    </source>
</evidence>
<dbReference type="SUPFAM" id="SSF81324">
    <property type="entry name" value="Voltage-gated potassium channels"/>
    <property type="match status" value="1"/>
</dbReference>
<evidence type="ECO:0000256" key="6">
    <source>
        <dbReference type="ARBA" id="ARBA00022882"/>
    </source>
</evidence>
<comment type="subcellular location">
    <subcellularLocation>
        <location evidence="1">Membrane</location>
        <topology evidence="1">Multi-pass membrane protein</topology>
    </subcellularLocation>
</comment>
<keyword evidence="5" id="KW-0631">Potassium channel</keyword>
<dbReference type="GO" id="GO:0008076">
    <property type="term" value="C:voltage-gated potassium channel complex"/>
    <property type="evidence" value="ECO:0007669"/>
    <property type="project" value="InterPro"/>
</dbReference>
<dbReference type="EMBL" id="CAJVPL010001444">
    <property type="protein sequence ID" value="CAG8571460.1"/>
    <property type="molecule type" value="Genomic_DNA"/>
</dbReference>
<feature type="transmembrane region" description="Helical" evidence="13">
    <location>
        <begin position="164"/>
        <end position="183"/>
    </location>
</feature>